<dbReference type="InterPro" id="IPR036890">
    <property type="entry name" value="HATPase_C_sf"/>
</dbReference>
<dbReference type="InterPro" id="IPR011856">
    <property type="entry name" value="tRNA_endonuc-like_dom_sf"/>
</dbReference>
<gene>
    <name evidence="1" type="ORF">DDU33_02925</name>
</gene>
<dbReference type="AlphaFoldDB" id="A0A2U8FHS7"/>
<dbReference type="Pfam" id="PF13589">
    <property type="entry name" value="HATPase_c_3"/>
    <property type="match status" value="1"/>
</dbReference>
<protein>
    <submittedName>
        <fullName evidence="1">ATP-binding protein</fullName>
    </submittedName>
</protein>
<accession>A0A2U8FHS7</accession>
<dbReference type="GO" id="GO:0005524">
    <property type="term" value="F:ATP binding"/>
    <property type="evidence" value="ECO:0007669"/>
    <property type="project" value="UniProtKB-KW"/>
</dbReference>
<name>A0A2U8FHS7_9PAST</name>
<dbReference type="EMBL" id="CP029206">
    <property type="protein sequence ID" value="AWI50513.1"/>
    <property type="molecule type" value="Genomic_DNA"/>
</dbReference>
<keyword evidence="2" id="KW-1185">Reference proteome</keyword>
<dbReference type="Gene3D" id="3.30.565.10">
    <property type="entry name" value="Histidine kinase-like ATPase, C-terminal domain"/>
    <property type="match status" value="1"/>
</dbReference>
<proteinExistence type="predicted"/>
<sequence>MKKLSVSAAADHLKRISQTSFEKAVAELIWNALDADATKIDVFCSTNELGIENIKVVDNGVGIPVNIAEKSFSQVGNSWKKNCLQTQNGRIIHGQKGEGRFKAFALGNKVEWKTIFKANDTKKYSYSISSSVSSLDHTDFYPVKEEHNANTGTTVEIYNLDSRIQGAKIENLIKGLTVIFSSYLYSYSGISIYVNGIKLDPFEEVLNQTEIQLELEDTDKHTLKIIEWKNISEKSVLLCKSNGAILDTYNLKKQIRSLGYSFSAYLCSPILDNLNDENRLDLIELDQNGIRLLNLSINKINDFFKEKRNAELSEKVNKWKEDGIYPYIKEAKTATEIAEKELFDIIAVNVEEKLPKFKTYDNLSKKFTFTLLSKALQDNPSAIKKILTEVLSLSPKDQDALANLLEKTTLPSIIRSAKIVSDRLNFITGLEELLFEHKKSFLERDQLHKILEKESWIFGEEYHLSVSEKRLSDVLENNLGILGERQDINSDGSVDKDRIDLMLSRAIEVRPAEFDYLVVELKRPSKKIDSEVISQIERYATKVANDSRFDKSKTKWKFLAISNEFDDVAELKANSNSLPKGQILSSGNIQIWIFKWSEIIGTAKARLNFYREQLNYEADETSMRKYLQDTYSKYLPDTFKNESK</sequence>
<keyword evidence="1" id="KW-0067">ATP-binding</keyword>
<dbReference type="Gene3D" id="3.40.1350.10">
    <property type="match status" value="1"/>
</dbReference>
<dbReference type="SUPFAM" id="SSF55874">
    <property type="entry name" value="ATPase domain of HSP90 chaperone/DNA topoisomerase II/histidine kinase"/>
    <property type="match status" value="1"/>
</dbReference>
<reference evidence="2" key="1">
    <citation type="submission" date="2018-05" db="EMBL/GenBank/DDBJ databases">
        <title>Complete genome sequence of Actinobacillus porcitonsillarum reference strain 9953L55 (CCUG 46996).</title>
        <authorList>
            <person name="Dona V."/>
            <person name="Perreten V."/>
        </authorList>
    </citation>
    <scope>NUCLEOTIDE SEQUENCE [LARGE SCALE GENOMIC DNA]</scope>
    <source>
        <strain evidence="2">9953L55</strain>
    </source>
</reference>
<dbReference type="GO" id="GO:0003676">
    <property type="term" value="F:nucleic acid binding"/>
    <property type="evidence" value="ECO:0007669"/>
    <property type="project" value="InterPro"/>
</dbReference>
<dbReference type="KEGG" id="apor:DDU33_02925"/>
<dbReference type="Proteomes" id="UP000244920">
    <property type="component" value="Chromosome"/>
</dbReference>
<dbReference type="RefSeq" id="WP_108923052.1">
    <property type="nucleotide sequence ID" value="NZ_CP029206.1"/>
</dbReference>
<organism evidence="1 2">
    <name type="scientific">Actinobacillus porcitonsillarum</name>
    <dbReference type="NCBI Taxonomy" id="189834"/>
    <lineage>
        <taxon>Bacteria</taxon>
        <taxon>Pseudomonadati</taxon>
        <taxon>Pseudomonadota</taxon>
        <taxon>Gammaproteobacteria</taxon>
        <taxon>Pasteurellales</taxon>
        <taxon>Pasteurellaceae</taxon>
        <taxon>Actinobacillus</taxon>
    </lineage>
</organism>
<keyword evidence="1" id="KW-0547">Nucleotide-binding</keyword>
<evidence type="ECO:0000313" key="1">
    <source>
        <dbReference type="EMBL" id="AWI50513.1"/>
    </source>
</evidence>
<evidence type="ECO:0000313" key="2">
    <source>
        <dbReference type="Proteomes" id="UP000244920"/>
    </source>
</evidence>